<organism evidence="2 3">
    <name type="scientific">Stentor coeruleus</name>
    <dbReference type="NCBI Taxonomy" id="5963"/>
    <lineage>
        <taxon>Eukaryota</taxon>
        <taxon>Sar</taxon>
        <taxon>Alveolata</taxon>
        <taxon>Ciliophora</taxon>
        <taxon>Postciliodesmatophora</taxon>
        <taxon>Heterotrichea</taxon>
        <taxon>Heterotrichida</taxon>
        <taxon>Stentoridae</taxon>
        <taxon>Stentor</taxon>
    </lineage>
</organism>
<reference evidence="2 3" key="1">
    <citation type="submission" date="2016-11" db="EMBL/GenBank/DDBJ databases">
        <title>The macronuclear genome of Stentor coeruleus: a giant cell with tiny introns.</title>
        <authorList>
            <person name="Slabodnick M."/>
            <person name="Ruby J.G."/>
            <person name="Reiff S.B."/>
            <person name="Swart E.C."/>
            <person name="Gosai S."/>
            <person name="Prabakaran S."/>
            <person name="Witkowska E."/>
            <person name="Larue G.E."/>
            <person name="Fisher S."/>
            <person name="Freeman R.M."/>
            <person name="Gunawardena J."/>
            <person name="Chu W."/>
            <person name="Stover N.A."/>
            <person name="Gregory B.D."/>
            <person name="Nowacki M."/>
            <person name="Derisi J."/>
            <person name="Roy S.W."/>
            <person name="Marshall W.F."/>
            <person name="Sood P."/>
        </authorList>
    </citation>
    <scope>NUCLEOTIDE SEQUENCE [LARGE SCALE GENOMIC DNA]</scope>
    <source>
        <strain evidence="2">WM001</strain>
    </source>
</reference>
<sequence>MRLAEYYPAKFRFYSPGRSQAWKKFSSVKTQTKNFVHTQKVRGISTANVNIINSQLVKEVPNSGKPYKTNQKPYTHIKYPPSTSNSPIRSVSPVKIASKGHDYFQPIREIPKKYSLSSCLGAFDIKGQQMPLKTVNNPMSVPRQEAENIKKQNANKKSQEIYFRLPAVCTPTPWTYDF</sequence>
<keyword evidence="3" id="KW-1185">Reference proteome</keyword>
<name>A0A1R2CF97_9CILI</name>
<proteinExistence type="predicted"/>
<protein>
    <submittedName>
        <fullName evidence="2">Uncharacterized protein</fullName>
    </submittedName>
</protein>
<dbReference type="EMBL" id="MPUH01000172">
    <property type="protein sequence ID" value="OMJ87620.1"/>
    <property type="molecule type" value="Genomic_DNA"/>
</dbReference>
<comment type="caution">
    <text evidence="2">The sequence shown here is derived from an EMBL/GenBank/DDBJ whole genome shotgun (WGS) entry which is preliminary data.</text>
</comment>
<dbReference type="Proteomes" id="UP000187209">
    <property type="component" value="Unassembled WGS sequence"/>
</dbReference>
<dbReference type="AlphaFoldDB" id="A0A1R2CF97"/>
<evidence type="ECO:0000256" key="1">
    <source>
        <dbReference type="SAM" id="MobiDB-lite"/>
    </source>
</evidence>
<feature type="region of interest" description="Disordered" evidence="1">
    <location>
        <begin position="62"/>
        <end position="90"/>
    </location>
</feature>
<accession>A0A1R2CF97</accession>
<evidence type="ECO:0000313" key="3">
    <source>
        <dbReference type="Proteomes" id="UP000187209"/>
    </source>
</evidence>
<gene>
    <name evidence="2" type="ORF">SteCoe_10623</name>
</gene>
<evidence type="ECO:0000313" key="2">
    <source>
        <dbReference type="EMBL" id="OMJ87620.1"/>
    </source>
</evidence>